<dbReference type="Pfam" id="PF02458">
    <property type="entry name" value="Transferase"/>
    <property type="match status" value="1"/>
</dbReference>
<reference evidence="2" key="1">
    <citation type="submission" date="2021-02" db="EMBL/GenBank/DDBJ databases">
        <authorList>
            <person name="Nowell W R."/>
        </authorList>
    </citation>
    <scope>NUCLEOTIDE SEQUENCE</scope>
</reference>
<dbReference type="PANTHER" id="PTHR31642:SF310">
    <property type="entry name" value="FATTY ALCOHOL:CAFFEOYL-COA ACYLTRANSFERASE"/>
    <property type="match status" value="1"/>
</dbReference>
<keyword evidence="1" id="KW-0808">Transferase</keyword>
<dbReference type="EMBL" id="CAJNXB010000493">
    <property type="protein sequence ID" value="CAF3060085.1"/>
    <property type="molecule type" value="Genomic_DNA"/>
</dbReference>
<dbReference type="PANTHER" id="PTHR31642">
    <property type="entry name" value="TRICHOTHECENE 3-O-ACETYLTRANSFERASE"/>
    <property type="match status" value="1"/>
</dbReference>
<evidence type="ECO:0000256" key="1">
    <source>
        <dbReference type="ARBA" id="ARBA00022679"/>
    </source>
</evidence>
<dbReference type="InterPro" id="IPR023213">
    <property type="entry name" value="CAT-like_dom_sf"/>
</dbReference>
<evidence type="ECO:0000313" key="5">
    <source>
        <dbReference type="Proteomes" id="UP000663873"/>
    </source>
</evidence>
<gene>
    <name evidence="2" type="ORF">TIS948_LOCUS4508</name>
    <name evidence="3" type="ORF">UJA718_LOCUS31628</name>
</gene>
<evidence type="ECO:0000313" key="4">
    <source>
        <dbReference type="Proteomes" id="UP000663825"/>
    </source>
</evidence>
<sequence length="202" mass="22851">MKEPPFRLKLTHIVASGELILGARGSHMVDDGASLLKFLNTISRIYQQMEPAEPLPIYERRLWSSDEGDQSLLPMLKYLSDCRLTEEVLKQVMDDQKLCDQVNIHFSDKQLRKLRLLAGFNDITIQDALTAYIILTLNIHCYSNEDPQYILRTSTFVNIRGVSDSIAPAGLVANGIFIMLSDDFVDSLSFSNITKTIRQSIV</sequence>
<proteinExistence type="predicted"/>
<evidence type="ECO:0000313" key="2">
    <source>
        <dbReference type="EMBL" id="CAF3060085.1"/>
    </source>
</evidence>
<dbReference type="OrthoDB" id="1862401at2759"/>
<evidence type="ECO:0000313" key="3">
    <source>
        <dbReference type="EMBL" id="CAF4613944.1"/>
    </source>
</evidence>
<name>A0A817M1E5_9BILA</name>
<dbReference type="Gene3D" id="3.30.559.10">
    <property type="entry name" value="Chloramphenicol acetyltransferase-like domain"/>
    <property type="match status" value="1"/>
</dbReference>
<keyword evidence="5" id="KW-1185">Reference proteome</keyword>
<dbReference type="Proteomes" id="UP000663873">
    <property type="component" value="Unassembled WGS sequence"/>
</dbReference>
<dbReference type="InterPro" id="IPR050317">
    <property type="entry name" value="Plant_Fungal_Acyltransferase"/>
</dbReference>
<dbReference type="AlphaFoldDB" id="A0A817M1E5"/>
<dbReference type="Proteomes" id="UP000663825">
    <property type="component" value="Unassembled WGS sequence"/>
</dbReference>
<protein>
    <submittedName>
        <fullName evidence="2">Uncharacterized protein</fullName>
    </submittedName>
</protein>
<organism evidence="2 4">
    <name type="scientific">Rotaria socialis</name>
    <dbReference type="NCBI Taxonomy" id="392032"/>
    <lineage>
        <taxon>Eukaryota</taxon>
        <taxon>Metazoa</taxon>
        <taxon>Spiralia</taxon>
        <taxon>Gnathifera</taxon>
        <taxon>Rotifera</taxon>
        <taxon>Eurotatoria</taxon>
        <taxon>Bdelloidea</taxon>
        <taxon>Philodinida</taxon>
        <taxon>Philodinidae</taxon>
        <taxon>Rotaria</taxon>
    </lineage>
</organism>
<dbReference type="GO" id="GO:0016747">
    <property type="term" value="F:acyltransferase activity, transferring groups other than amino-acyl groups"/>
    <property type="evidence" value="ECO:0007669"/>
    <property type="project" value="TreeGrafter"/>
</dbReference>
<dbReference type="EMBL" id="CAJOBP010026718">
    <property type="protein sequence ID" value="CAF4613944.1"/>
    <property type="molecule type" value="Genomic_DNA"/>
</dbReference>
<accession>A0A817M1E5</accession>
<comment type="caution">
    <text evidence="2">The sequence shown here is derived from an EMBL/GenBank/DDBJ whole genome shotgun (WGS) entry which is preliminary data.</text>
</comment>